<name>A0AAD5K9P0_9FUNG</name>
<keyword evidence="3" id="KW-1185">Reference proteome</keyword>
<dbReference type="Pfam" id="PF13460">
    <property type="entry name" value="NAD_binding_10"/>
    <property type="match status" value="1"/>
</dbReference>
<proteinExistence type="predicted"/>
<dbReference type="Proteomes" id="UP001209540">
    <property type="component" value="Unassembled WGS sequence"/>
</dbReference>
<sequence>MMAFEERIYLVGATGNIGKPLVQKLLVNPKVALTLYTRKTSKVQEIFGAEHPEGKVTIVEGDYDNQKPFADSIAGHRRLFLLAQPPNFTDYQTIPRRFAETAYGAGVEQIVIISSTGAPLPWRVNLYGMASRQFEEAVLNIPNRKALVTLRPGFFMTNQLWGDLFTIKGANKIVDMREEDQTRPWISPKDIGELAANVLQDPIEKHGDAVYELVGDPRTPLEQAESLSRVLGKTITYEKLDEEQTYQMFTQQAGMSHLTAILRMQLTELSRHQKSTIGLSVLLGRDPQTLEQWIEENKAAFL</sequence>
<evidence type="ECO:0000259" key="1">
    <source>
        <dbReference type="Pfam" id="PF13460"/>
    </source>
</evidence>
<accession>A0AAD5K9P0</accession>
<reference evidence="2" key="1">
    <citation type="journal article" date="2022" name="IScience">
        <title>Evolution of zygomycete secretomes and the origins of terrestrial fungal ecologies.</title>
        <authorList>
            <person name="Chang Y."/>
            <person name="Wang Y."/>
            <person name="Mondo S."/>
            <person name="Ahrendt S."/>
            <person name="Andreopoulos W."/>
            <person name="Barry K."/>
            <person name="Beard J."/>
            <person name="Benny G.L."/>
            <person name="Blankenship S."/>
            <person name="Bonito G."/>
            <person name="Cuomo C."/>
            <person name="Desiro A."/>
            <person name="Gervers K.A."/>
            <person name="Hundley H."/>
            <person name="Kuo A."/>
            <person name="LaButti K."/>
            <person name="Lang B.F."/>
            <person name="Lipzen A."/>
            <person name="O'Donnell K."/>
            <person name="Pangilinan J."/>
            <person name="Reynolds N."/>
            <person name="Sandor L."/>
            <person name="Smith M.E."/>
            <person name="Tsang A."/>
            <person name="Grigoriev I.V."/>
            <person name="Stajich J.E."/>
            <person name="Spatafora J.W."/>
        </authorList>
    </citation>
    <scope>NUCLEOTIDE SEQUENCE</scope>
    <source>
        <strain evidence="2">RSA 2281</strain>
    </source>
</reference>
<dbReference type="SUPFAM" id="SSF51735">
    <property type="entry name" value="NAD(P)-binding Rossmann-fold domains"/>
    <property type="match status" value="1"/>
</dbReference>
<dbReference type="InterPro" id="IPR016040">
    <property type="entry name" value="NAD(P)-bd_dom"/>
</dbReference>
<dbReference type="PANTHER" id="PTHR43162:SF1">
    <property type="entry name" value="PRESTALK A DIFFERENTIATION PROTEIN A"/>
    <property type="match status" value="1"/>
</dbReference>
<dbReference type="InterPro" id="IPR036291">
    <property type="entry name" value="NAD(P)-bd_dom_sf"/>
</dbReference>
<organism evidence="2 3">
    <name type="scientific">Phascolomyces articulosus</name>
    <dbReference type="NCBI Taxonomy" id="60185"/>
    <lineage>
        <taxon>Eukaryota</taxon>
        <taxon>Fungi</taxon>
        <taxon>Fungi incertae sedis</taxon>
        <taxon>Mucoromycota</taxon>
        <taxon>Mucoromycotina</taxon>
        <taxon>Mucoromycetes</taxon>
        <taxon>Mucorales</taxon>
        <taxon>Lichtheimiaceae</taxon>
        <taxon>Phascolomyces</taxon>
    </lineage>
</organism>
<dbReference type="InterPro" id="IPR051604">
    <property type="entry name" value="Ergot_Alk_Oxidoreductase"/>
</dbReference>
<evidence type="ECO:0000313" key="3">
    <source>
        <dbReference type="Proteomes" id="UP001209540"/>
    </source>
</evidence>
<comment type="caution">
    <text evidence="2">The sequence shown here is derived from an EMBL/GenBank/DDBJ whole genome shotgun (WGS) entry which is preliminary data.</text>
</comment>
<feature type="domain" description="NAD(P)-binding" evidence="1">
    <location>
        <begin position="12"/>
        <end position="202"/>
    </location>
</feature>
<dbReference type="Gene3D" id="3.40.50.720">
    <property type="entry name" value="NAD(P)-binding Rossmann-like Domain"/>
    <property type="match status" value="1"/>
</dbReference>
<protein>
    <recommendedName>
        <fullName evidence="1">NAD(P)-binding domain-containing protein</fullName>
    </recommendedName>
</protein>
<evidence type="ECO:0000313" key="2">
    <source>
        <dbReference type="EMBL" id="KAI9262424.1"/>
    </source>
</evidence>
<dbReference type="EMBL" id="JAIXMP010000014">
    <property type="protein sequence ID" value="KAI9262424.1"/>
    <property type="molecule type" value="Genomic_DNA"/>
</dbReference>
<dbReference type="PANTHER" id="PTHR43162">
    <property type="match status" value="1"/>
</dbReference>
<reference evidence="2" key="2">
    <citation type="submission" date="2023-02" db="EMBL/GenBank/DDBJ databases">
        <authorList>
            <consortium name="DOE Joint Genome Institute"/>
            <person name="Mondo S.J."/>
            <person name="Chang Y."/>
            <person name="Wang Y."/>
            <person name="Ahrendt S."/>
            <person name="Andreopoulos W."/>
            <person name="Barry K."/>
            <person name="Beard J."/>
            <person name="Benny G.L."/>
            <person name="Blankenship S."/>
            <person name="Bonito G."/>
            <person name="Cuomo C."/>
            <person name="Desiro A."/>
            <person name="Gervers K.A."/>
            <person name="Hundley H."/>
            <person name="Kuo A."/>
            <person name="LaButti K."/>
            <person name="Lang B.F."/>
            <person name="Lipzen A."/>
            <person name="O'Donnell K."/>
            <person name="Pangilinan J."/>
            <person name="Reynolds N."/>
            <person name="Sandor L."/>
            <person name="Smith M.W."/>
            <person name="Tsang A."/>
            <person name="Grigoriev I.V."/>
            <person name="Stajich J.E."/>
            <person name="Spatafora J.W."/>
        </authorList>
    </citation>
    <scope>NUCLEOTIDE SEQUENCE</scope>
    <source>
        <strain evidence="2">RSA 2281</strain>
    </source>
</reference>
<gene>
    <name evidence="2" type="ORF">BDA99DRAFT_511171</name>
</gene>
<dbReference type="AlphaFoldDB" id="A0AAD5K9P0"/>